<dbReference type="Proteomes" id="UP001431572">
    <property type="component" value="Chromosome 2"/>
</dbReference>
<dbReference type="InterPro" id="IPR019734">
    <property type="entry name" value="TPR_rpt"/>
</dbReference>
<feature type="domain" description="Guanylate cyclase" evidence="3">
    <location>
        <begin position="38"/>
        <end position="154"/>
    </location>
</feature>
<evidence type="ECO:0000313" key="6">
    <source>
        <dbReference type="Proteomes" id="UP000521676"/>
    </source>
</evidence>
<dbReference type="PANTHER" id="PTHR16305">
    <property type="entry name" value="TESTICULAR SOLUBLE ADENYLYL CYCLASE"/>
    <property type="match status" value="1"/>
</dbReference>
<organism evidence="4 6">
    <name type="scientific">Candidatus Chlorohelix allophototropha</name>
    <dbReference type="NCBI Taxonomy" id="3003348"/>
    <lineage>
        <taxon>Bacteria</taxon>
        <taxon>Bacillati</taxon>
        <taxon>Chloroflexota</taxon>
        <taxon>Chloroflexia</taxon>
        <taxon>Candidatus Chloroheliales</taxon>
        <taxon>Candidatus Chloroheliaceae</taxon>
        <taxon>Candidatus Chlorohelix</taxon>
    </lineage>
</organism>
<proteinExistence type="predicted"/>
<dbReference type="RefSeq" id="WP_341471139.1">
    <property type="nucleotide sequence ID" value="NZ_CP128400.1"/>
</dbReference>
<dbReference type="GO" id="GO:0004016">
    <property type="term" value="F:adenylate cyclase activity"/>
    <property type="evidence" value="ECO:0007669"/>
    <property type="project" value="UniProtKB-ARBA"/>
</dbReference>
<evidence type="ECO:0000256" key="2">
    <source>
        <dbReference type="ARBA" id="ARBA00022840"/>
    </source>
</evidence>
<evidence type="ECO:0000313" key="5">
    <source>
        <dbReference type="EMBL" id="WJW69253.1"/>
    </source>
</evidence>
<dbReference type="SMART" id="SM00028">
    <property type="entry name" value="TPR"/>
    <property type="match status" value="4"/>
</dbReference>
<dbReference type="SUPFAM" id="SSF55073">
    <property type="entry name" value="Nucleotide cyclase"/>
    <property type="match status" value="2"/>
</dbReference>
<dbReference type="Gene3D" id="1.25.40.10">
    <property type="entry name" value="Tetratricopeptide repeat domain"/>
    <property type="match status" value="2"/>
</dbReference>
<evidence type="ECO:0000259" key="3">
    <source>
        <dbReference type="PROSITE" id="PS50125"/>
    </source>
</evidence>
<dbReference type="EMBL" id="CP128400">
    <property type="protein sequence ID" value="WJW69253.1"/>
    <property type="molecule type" value="Genomic_DNA"/>
</dbReference>
<evidence type="ECO:0000313" key="4">
    <source>
        <dbReference type="EMBL" id="NWJ47336.1"/>
    </source>
</evidence>
<reference evidence="5" key="2">
    <citation type="journal article" date="2024" name="Nature">
        <title>Anoxygenic phototroph of the Chloroflexota uses a type I reaction centre.</title>
        <authorList>
            <person name="Tsuji J.M."/>
            <person name="Shaw N.A."/>
            <person name="Nagashima S."/>
            <person name="Venkiteswaran J.J."/>
            <person name="Schiff S.L."/>
            <person name="Watanabe T."/>
            <person name="Fukui M."/>
            <person name="Hanada S."/>
            <person name="Tank M."/>
            <person name="Neufeld J.D."/>
        </authorList>
    </citation>
    <scope>NUCLEOTIDE SEQUENCE</scope>
    <source>
        <strain evidence="5">L227-S17</strain>
    </source>
</reference>
<feature type="domain" description="Guanylate cyclase" evidence="3">
    <location>
        <begin position="272"/>
        <end position="394"/>
    </location>
</feature>
<reference evidence="4 6" key="1">
    <citation type="submission" date="2020-06" db="EMBL/GenBank/DDBJ databases">
        <title>Anoxygenic phototrophic Chloroflexota member uses a Type I reaction center.</title>
        <authorList>
            <person name="Tsuji J.M."/>
            <person name="Shaw N.A."/>
            <person name="Nagashima S."/>
            <person name="Venkiteswaran J."/>
            <person name="Schiff S.L."/>
            <person name="Hanada S."/>
            <person name="Tank M."/>
            <person name="Neufeld J.D."/>
        </authorList>
    </citation>
    <scope>NUCLEOTIDE SEQUENCE [LARGE SCALE GENOMIC DNA]</scope>
    <source>
        <strain evidence="4">L227-S17</strain>
    </source>
</reference>
<dbReference type="InterPro" id="IPR029787">
    <property type="entry name" value="Nucleotide_cyclase"/>
</dbReference>
<dbReference type="GO" id="GO:0005524">
    <property type="term" value="F:ATP binding"/>
    <property type="evidence" value="ECO:0007669"/>
    <property type="project" value="UniProtKB-KW"/>
</dbReference>
<dbReference type="SUPFAM" id="SSF52540">
    <property type="entry name" value="P-loop containing nucleoside triphosphate hydrolases"/>
    <property type="match status" value="1"/>
</dbReference>
<dbReference type="Pfam" id="PF13191">
    <property type="entry name" value="AAA_16"/>
    <property type="match status" value="1"/>
</dbReference>
<dbReference type="PROSITE" id="PS50125">
    <property type="entry name" value="GUANYLATE_CYCLASE_2"/>
    <property type="match status" value="2"/>
</dbReference>
<evidence type="ECO:0000313" key="7">
    <source>
        <dbReference type="Proteomes" id="UP001431572"/>
    </source>
</evidence>
<dbReference type="GO" id="GO:0035556">
    <property type="term" value="P:intracellular signal transduction"/>
    <property type="evidence" value="ECO:0007669"/>
    <property type="project" value="InterPro"/>
</dbReference>
<dbReference type="EMBL" id="JACATZ010000003">
    <property type="protein sequence ID" value="NWJ47336.1"/>
    <property type="molecule type" value="Genomic_DNA"/>
</dbReference>
<dbReference type="Gene3D" id="3.30.70.1230">
    <property type="entry name" value="Nucleotide cyclase"/>
    <property type="match status" value="2"/>
</dbReference>
<dbReference type="PANTHER" id="PTHR16305:SF28">
    <property type="entry name" value="GUANYLATE CYCLASE DOMAIN-CONTAINING PROTEIN"/>
    <property type="match status" value="1"/>
</dbReference>
<dbReference type="SUPFAM" id="SSF48452">
    <property type="entry name" value="TPR-like"/>
    <property type="match status" value="1"/>
</dbReference>
<dbReference type="CDD" id="cd07302">
    <property type="entry name" value="CHD"/>
    <property type="match status" value="2"/>
</dbReference>
<dbReference type="InterPro" id="IPR027417">
    <property type="entry name" value="P-loop_NTPase"/>
</dbReference>
<dbReference type="InterPro" id="IPR041664">
    <property type="entry name" value="AAA_16"/>
</dbReference>
<protein>
    <submittedName>
        <fullName evidence="4">AAA family ATPase</fullName>
    </submittedName>
</protein>
<accession>A0A8T7M5M5</accession>
<name>A0A8T7M5M5_9CHLR</name>
<evidence type="ECO:0000256" key="1">
    <source>
        <dbReference type="ARBA" id="ARBA00022741"/>
    </source>
</evidence>
<gene>
    <name evidence="4" type="ORF">HXX08_15870</name>
    <name evidence="5" type="ORF">OZ401_002855</name>
</gene>
<dbReference type="GO" id="GO:0005737">
    <property type="term" value="C:cytoplasm"/>
    <property type="evidence" value="ECO:0007669"/>
    <property type="project" value="TreeGrafter"/>
</dbReference>
<sequence length="1389" mass="154933">MTTLPEALASYVPFLVVQRGLDPFAIYDQPQVDHFPAATLFADISGFTTLAEQLAQRGPVGAEILSALLNNYFGQLIECVLLNGGDVVKFAGDGVLAVWNVRNTKDNLETAILRATQCAIEIQGRLNDYAPSEVARLFMRIGIGAGELFTIHLGGVNFQDKNGNQLPPRWEVQLTGTPLTQMNKATGVARPGEVLLSPEAWELVRQKCRGKLREGGNVNLSAVLEPPEPAILFLPETSPEAELRIRSYIPETVLARLNTGQSDWLEELRRITVLFINLPTFNFSEKGTLEKAQSLLQELQKIIYHYEGSINKLSVDDKGATLVAGFGMPPLAHEDDPVRGLKAALTIQAKMQELGYRKPIGVSTGRVFCGLVGNEMRREYTIIGDVVNLAARLMQASEDEILCDTATFHASQSNFNFESLSPITLKGKRGLVAVFRPTETVKRDSRQFNTLIGRKKELLPLEEKLVVLKTEKQGGVILIEGEAGIGKSRLVQELIRKAGEMRVTVFSGAGDSIEKSTPYYAWRSIFSQLFDLEVLAEPEDRRRHILDLLELEPDLLKLAPLLNTVLMLDLPENEITTQITGQARADNTLYMLLKALQVSTARSPKVAVLEDAHWLDSLSWDLAVQASREVPHLLLLIALRPLEETNASDLRQLAQAKEAIALQLDTLSPKDVVELACERLGVEELPEPVANLIRNKAQGNPFFVEELAYALRDAGVIQIIENECRIAPSAGDLSNLNLPDTVEGVITSRIDLLSPEQQLTLKTASVIGRIFAYRILRDIYPVEQDRAQLPDHLSIMAQLDLTPLESPDPDLTYIFKHVITQEVTYNLMLFSQRRQLHRAIGEWYEQTYTDDLTPLYSLLAHHWSKAEVGLKALEYLAKAGEEALRGGSYQESVRFFSEALVISGERFGVNAENNLNPQGSLHAQWERQLGEAHYGLGNLEESRVHLEKALAILGVPFPETRRKLALSLIKQAGLQTLHRVRGKSGLVRRLLPPKSELDSETLLQAAQAYEGLGLVHYFDNATLPTVYASFQAINLAEYTKQTPERARLYANMCVALSLMGLGQFAEAYDQKAGKMVLNIEQSPVKAWVFQATGTYRLGKGDWKRACESLENAVHINEEFGNRRSWEESVALLGYVAQYRGEYAEASEYYNELYNRARSNGHAQAQAWALLGQAACTLRTGKSSEVTGYLERASSLLTEALDKVDEIRFYGLLASARLRLQEWQYAARQAAATAARLIAQSHPSTVYSYEGYSGVAEVYLGLWESESSTSAAKGFRFSLGEIRDSTLKACKAMDKYARIFPIGLPRATLYRGLYYWLSENTVKAHKLWNNSLSHAMRLDMPYEQGLAHFEIGRHSHGEERKTHLNCAIEIFDHLNTPFDLERARTILYGK</sequence>
<dbReference type="InterPro" id="IPR001054">
    <property type="entry name" value="A/G_cyclase"/>
</dbReference>
<dbReference type="FunFam" id="3.30.70.1230:FF:000017">
    <property type="entry name" value="Adenylate cyclase type 10"/>
    <property type="match status" value="1"/>
</dbReference>
<keyword evidence="7" id="KW-1185">Reference proteome</keyword>
<keyword evidence="1" id="KW-0547">Nucleotide-binding</keyword>
<dbReference type="GO" id="GO:0009190">
    <property type="term" value="P:cyclic nucleotide biosynthetic process"/>
    <property type="evidence" value="ECO:0007669"/>
    <property type="project" value="InterPro"/>
</dbReference>
<dbReference type="Proteomes" id="UP000521676">
    <property type="component" value="Unassembled WGS sequence"/>
</dbReference>
<keyword evidence="2" id="KW-0067">ATP-binding</keyword>
<dbReference type="InterPro" id="IPR011990">
    <property type="entry name" value="TPR-like_helical_dom_sf"/>
</dbReference>
<dbReference type="Pfam" id="PF00211">
    <property type="entry name" value="Guanylate_cyc"/>
    <property type="match status" value="2"/>
</dbReference>